<feature type="transmembrane region" description="Helical" evidence="1">
    <location>
        <begin position="18"/>
        <end position="37"/>
    </location>
</feature>
<keyword evidence="1" id="KW-0472">Membrane</keyword>
<evidence type="ECO:0000313" key="5">
    <source>
        <dbReference type="Proteomes" id="UP001139409"/>
    </source>
</evidence>
<dbReference type="Proteomes" id="UP001139409">
    <property type="component" value="Unassembled WGS sequence"/>
</dbReference>
<feature type="transmembrane region" description="Helical" evidence="1">
    <location>
        <begin position="43"/>
        <end position="60"/>
    </location>
</feature>
<feature type="transmembrane region" description="Helical" evidence="1">
    <location>
        <begin position="136"/>
        <end position="158"/>
    </location>
</feature>
<dbReference type="AlphaFoldDB" id="A0A9X1L0R0"/>
<evidence type="ECO:0000256" key="1">
    <source>
        <dbReference type="SAM" id="Phobius"/>
    </source>
</evidence>
<evidence type="ECO:0000313" key="4">
    <source>
        <dbReference type="EMBL" id="MCA6077254.1"/>
    </source>
</evidence>
<keyword evidence="1" id="KW-0812">Transmembrane</keyword>
<feature type="transmembrane region" description="Helical" evidence="1">
    <location>
        <begin position="81"/>
        <end position="99"/>
    </location>
</feature>
<gene>
    <name evidence="2" type="ORF">LDX50_08715</name>
    <name evidence="3" type="ORF">LDX50_14685</name>
    <name evidence="4" type="ORF">LDX50_20405</name>
</gene>
<keyword evidence="5" id="KW-1185">Reference proteome</keyword>
<keyword evidence="1" id="KW-1133">Transmembrane helix</keyword>
<comment type="caution">
    <text evidence="3">The sequence shown here is derived from an EMBL/GenBank/DDBJ whole genome shotgun (WGS) entry which is preliminary data.</text>
</comment>
<dbReference type="EMBL" id="JAIXNE010000004">
    <property type="protein sequence ID" value="MCA6077254.1"/>
    <property type="molecule type" value="Genomic_DNA"/>
</dbReference>
<sequence length="211" mass="23934">MTTVGLFYRANPGLRTTILLILVWSVLQCVLAILGFYGDLKRMPPPLLAILLPPFILIIYGSTGKRLRRIESQHNIVRSTWVHSVRLPVEIVLFYLYSYEMVPQLMTFAGRNFDIIAGISAPFVALLYFRDRISDLGLFLWNVVCLGLVLFILVNGVLSTEVPFQQFAFEQPNKAVTLFPYVLLPATVVPLVIFSHVIDLLILGRKINRND</sequence>
<evidence type="ECO:0000313" key="3">
    <source>
        <dbReference type="EMBL" id="MCA6076126.1"/>
    </source>
</evidence>
<protein>
    <submittedName>
        <fullName evidence="3">Uncharacterized protein</fullName>
    </submittedName>
</protein>
<organism evidence="3 5">
    <name type="scientific">Fulvivirga sedimenti</name>
    <dbReference type="NCBI Taxonomy" id="2879465"/>
    <lineage>
        <taxon>Bacteria</taxon>
        <taxon>Pseudomonadati</taxon>
        <taxon>Bacteroidota</taxon>
        <taxon>Cytophagia</taxon>
        <taxon>Cytophagales</taxon>
        <taxon>Fulvivirgaceae</taxon>
        <taxon>Fulvivirga</taxon>
    </lineage>
</organism>
<feature type="transmembrane region" description="Helical" evidence="1">
    <location>
        <begin position="111"/>
        <end position="129"/>
    </location>
</feature>
<name>A0A9X1L0R0_9BACT</name>
<proteinExistence type="predicted"/>
<accession>A0A9X1L0R0</accession>
<dbReference type="EMBL" id="JAIXNE010000003">
    <property type="protein sequence ID" value="MCA6076126.1"/>
    <property type="molecule type" value="Genomic_DNA"/>
</dbReference>
<dbReference type="EMBL" id="JAIXNE010000002">
    <property type="protein sequence ID" value="MCA6074949.1"/>
    <property type="molecule type" value="Genomic_DNA"/>
</dbReference>
<feature type="transmembrane region" description="Helical" evidence="1">
    <location>
        <begin position="178"/>
        <end position="203"/>
    </location>
</feature>
<reference evidence="3" key="1">
    <citation type="submission" date="2021-09" db="EMBL/GenBank/DDBJ databases">
        <title>Fulvivirga sp. isolated from coastal sediment.</title>
        <authorList>
            <person name="Yu H."/>
        </authorList>
    </citation>
    <scope>NUCLEOTIDE SEQUENCE</scope>
    <source>
        <strain evidence="3">1062</strain>
    </source>
</reference>
<dbReference type="RefSeq" id="WP_225698058.1">
    <property type="nucleotide sequence ID" value="NZ_JAIXNE010000002.1"/>
</dbReference>
<evidence type="ECO:0000313" key="2">
    <source>
        <dbReference type="EMBL" id="MCA6074949.1"/>
    </source>
</evidence>